<dbReference type="AlphaFoldDB" id="A0A9J6GBA3"/>
<evidence type="ECO:0000313" key="3">
    <source>
        <dbReference type="EMBL" id="KAH9372714.1"/>
    </source>
</evidence>
<keyword evidence="2" id="KW-0812">Transmembrane</keyword>
<reference evidence="3 4" key="1">
    <citation type="journal article" date="2020" name="Cell">
        <title>Large-Scale Comparative Analyses of Tick Genomes Elucidate Their Genetic Diversity and Vector Capacities.</title>
        <authorList>
            <consortium name="Tick Genome and Microbiome Consortium (TIGMIC)"/>
            <person name="Jia N."/>
            <person name="Wang J."/>
            <person name="Shi W."/>
            <person name="Du L."/>
            <person name="Sun Y."/>
            <person name="Zhan W."/>
            <person name="Jiang J.F."/>
            <person name="Wang Q."/>
            <person name="Zhang B."/>
            <person name="Ji P."/>
            <person name="Bell-Sakyi L."/>
            <person name="Cui X.M."/>
            <person name="Yuan T.T."/>
            <person name="Jiang B.G."/>
            <person name="Yang W.F."/>
            <person name="Lam T.T."/>
            <person name="Chang Q.C."/>
            <person name="Ding S.J."/>
            <person name="Wang X.J."/>
            <person name="Zhu J.G."/>
            <person name="Ruan X.D."/>
            <person name="Zhao L."/>
            <person name="Wei J.T."/>
            <person name="Ye R.Z."/>
            <person name="Que T.C."/>
            <person name="Du C.H."/>
            <person name="Zhou Y.H."/>
            <person name="Cheng J.X."/>
            <person name="Dai P.F."/>
            <person name="Guo W.B."/>
            <person name="Han X.H."/>
            <person name="Huang E.J."/>
            <person name="Li L.F."/>
            <person name="Wei W."/>
            <person name="Gao Y.C."/>
            <person name="Liu J.Z."/>
            <person name="Shao H.Z."/>
            <person name="Wang X."/>
            <person name="Wang C.C."/>
            <person name="Yang T.C."/>
            <person name="Huo Q.B."/>
            <person name="Li W."/>
            <person name="Chen H.Y."/>
            <person name="Chen S.E."/>
            <person name="Zhou L.G."/>
            <person name="Ni X.B."/>
            <person name="Tian J.H."/>
            <person name="Sheng Y."/>
            <person name="Liu T."/>
            <person name="Pan Y.S."/>
            <person name="Xia L.Y."/>
            <person name="Li J."/>
            <person name="Zhao F."/>
            <person name="Cao W.C."/>
        </authorList>
    </citation>
    <scope>NUCLEOTIDE SEQUENCE [LARGE SCALE GENOMIC DNA]</scope>
    <source>
        <strain evidence="3">HaeL-2018</strain>
    </source>
</reference>
<feature type="transmembrane region" description="Helical" evidence="2">
    <location>
        <begin position="195"/>
        <end position="215"/>
    </location>
</feature>
<proteinExistence type="predicted"/>
<dbReference type="Proteomes" id="UP000821853">
    <property type="component" value="Chromosome 4"/>
</dbReference>
<dbReference type="EMBL" id="JABSTR010000006">
    <property type="protein sequence ID" value="KAH9372714.1"/>
    <property type="molecule type" value="Genomic_DNA"/>
</dbReference>
<comment type="caution">
    <text evidence="3">The sequence shown here is derived from an EMBL/GenBank/DDBJ whole genome shotgun (WGS) entry which is preliminary data.</text>
</comment>
<organism evidence="3 4">
    <name type="scientific">Haemaphysalis longicornis</name>
    <name type="common">Bush tick</name>
    <dbReference type="NCBI Taxonomy" id="44386"/>
    <lineage>
        <taxon>Eukaryota</taxon>
        <taxon>Metazoa</taxon>
        <taxon>Ecdysozoa</taxon>
        <taxon>Arthropoda</taxon>
        <taxon>Chelicerata</taxon>
        <taxon>Arachnida</taxon>
        <taxon>Acari</taxon>
        <taxon>Parasitiformes</taxon>
        <taxon>Ixodida</taxon>
        <taxon>Ixodoidea</taxon>
        <taxon>Ixodidae</taxon>
        <taxon>Haemaphysalinae</taxon>
        <taxon>Haemaphysalis</taxon>
    </lineage>
</organism>
<evidence type="ECO:0000256" key="1">
    <source>
        <dbReference type="SAM" id="MobiDB-lite"/>
    </source>
</evidence>
<keyword evidence="2" id="KW-0472">Membrane</keyword>
<evidence type="ECO:0000313" key="4">
    <source>
        <dbReference type="Proteomes" id="UP000821853"/>
    </source>
</evidence>
<evidence type="ECO:0000256" key="2">
    <source>
        <dbReference type="SAM" id="Phobius"/>
    </source>
</evidence>
<feature type="transmembrane region" description="Helical" evidence="2">
    <location>
        <begin position="167"/>
        <end position="189"/>
    </location>
</feature>
<feature type="transmembrane region" description="Helical" evidence="2">
    <location>
        <begin position="54"/>
        <end position="75"/>
    </location>
</feature>
<dbReference type="OrthoDB" id="6512568at2759"/>
<name>A0A9J6GBA3_HAELO</name>
<feature type="transmembrane region" description="Helical" evidence="2">
    <location>
        <begin position="140"/>
        <end position="160"/>
    </location>
</feature>
<sequence length="218" mass="23093">MPQSPPTDQLASTPSGRPRPDAALLTGSGWAEPRTAIQESVYAILGHGHFQRRVLFTGMLSSAVLVMQALAYQLICREVPHWCAPPDNLRYLPPDAWRNAAIPLQADGSYSQCTVYEPPVPCSVGAGRVPDPHGVSVTRFFVSASSCSLQVLVFILIYEVTGNDRRGLFGVLATALGTHAGAAPGAHAGLTRAPLVPWLTSFLLLPTANAGFLVLPAG</sequence>
<feature type="compositionally biased region" description="Polar residues" evidence="1">
    <location>
        <begin position="1"/>
        <end position="15"/>
    </location>
</feature>
<accession>A0A9J6GBA3</accession>
<feature type="region of interest" description="Disordered" evidence="1">
    <location>
        <begin position="1"/>
        <end position="21"/>
    </location>
</feature>
<keyword evidence="4" id="KW-1185">Reference proteome</keyword>
<dbReference type="VEuPathDB" id="VectorBase:HLOH_063454"/>
<protein>
    <submittedName>
        <fullName evidence="3">Uncharacterized protein</fullName>
    </submittedName>
</protein>
<gene>
    <name evidence="3" type="ORF">HPB48_004212</name>
</gene>
<keyword evidence="2" id="KW-1133">Transmembrane helix</keyword>